<dbReference type="HOGENOM" id="CLU_1015731_0_0_1"/>
<evidence type="ECO:0000256" key="1">
    <source>
        <dbReference type="SAM" id="Coils"/>
    </source>
</evidence>
<protein>
    <submittedName>
        <fullName evidence="2">Uncharacterized protein</fullName>
    </submittedName>
</protein>
<evidence type="ECO:0000313" key="3">
    <source>
        <dbReference type="Proteomes" id="UP000019373"/>
    </source>
</evidence>
<dbReference type="EMBL" id="KE720872">
    <property type="protein sequence ID" value="ERF74582.1"/>
    <property type="molecule type" value="Genomic_DNA"/>
</dbReference>
<organism evidence="2 3">
    <name type="scientific">Endocarpon pusillum (strain Z07020 / HMAS-L-300199)</name>
    <name type="common">Lichen-forming fungus</name>
    <dbReference type="NCBI Taxonomy" id="1263415"/>
    <lineage>
        <taxon>Eukaryota</taxon>
        <taxon>Fungi</taxon>
        <taxon>Dikarya</taxon>
        <taxon>Ascomycota</taxon>
        <taxon>Pezizomycotina</taxon>
        <taxon>Eurotiomycetes</taxon>
        <taxon>Chaetothyriomycetidae</taxon>
        <taxon>Verrucariales</taxon>
        <taxon>Verrucariaceae</taxon>
        <taxon>Endocarpon</taxon>
    </lineage>
</organism>
<accession>U1GAN8</accession>
<dbReference type="Proteomes" id="UP000019373">
    <property type="component" value="Unassembled WGS sequence"/>
</dbReference>
<evidence type="ECO:0000313" key="2">
    <source>
        <dbReference type="EMBL" id="ERF74582.1"/>
    </source>
</evidence>
<sequence length="274" mass="31379">MSSGNPQLTMTTFLSGNTVTTTRSAPFPTSAEMEALQHQLGALRILKTASSADEQSEAHYRRLVYADYEECVEALSSTTDSIDHTVNEVLTYLQRIDCSLVAYFEFLADMDSQTEQLTPSECLGQMQHVTNLFADDLDLFFRKQIWTEVLKLYRELWSVEDATELLRDVLCSSWEDGILDLDQCVRLLRELRNRKAEMARALKGIEAAVSEVQDRTERFCKDAARFLGRSKVNEEEGCEALGMWLESIGKEIGNITFYWERTEEEDEDNFRMEG</sequence>
<keyword evidence="1" id="KW-0175">Coiled coil</keyword>
<gene>
    <name evidence="2" type="ORF">EPUS_00712</name>
</gene>
<dbReference type="OrthoDB" id="10388636at2759"/>
<dbReference type="RefSeq" id="XP_007799683.1">
    <property type="nucleotide sequence ID" value="XM_007801492.1"/>
</dbReference>
<reference evidence="3" key="1">
    <citation type="journal article" date="2014" name="BMC Genomics">
        <title>Genome characteristics reveal the impact of lichenization on lichen-forming fungus Endocarpon pusillum Hedwig (Verrucariales, Ascomycota).</title>
        <authorList>
            <person name="Wang Y.-Y."/>
            <person name="Liu B."/>
            <person name="Zhang X.-Y."/>
            <person name="Zhou Q.-M."/>
            <person name="Zhang T."/>
            <person name="Li H."/>
            <person name="Yu Y.-F."/>
            <person name="Zhang X.-L."/>
            <person name="Hao X.-Y."/>
            <person name="Wang M."/>
            <person name="Wang L."/>
            <person name="Wei J.-C."/>
        </authorList>
    </citation>
    <scope>NUCLEOTIDE SEQUENCE [LARGE SCALE GENOMIC DNA]</scope>
    <source>
        <strain evidence="3">Z07020 / HMAS-L-300199</strain>
    </source>
</reference>
<dbReference type="GeneID" id="19235773"/>
<keyword evidence="3" id="KW-1185">Reference proteome</keyword>
<dbReference type="AlphaFoldDB" id="U1GAN8"/>
<feature type="coiled-coil region" evidence="1">
    <location>
        <begin position="181"/>
        <end position="208"/>
    </location>
</feature>
<name>U1GAN8_ENDPU</name>
<proteinExistence type="predicted"/>